<name>A0A7S0RH51_9CHLO</name>
<evidence type="ECO:0008006" key="4">
    <source>
        <dbReference type="Google" id="ProtNLM"/>
    </source>
</evidence>
<dbReference type="AlphaFoldDB" id="A0A7S0RH51"/>
<feature type="region of interest" description="Disordered" evidence="2">
    <location>
        <begin position="312"/>
        <end position="364"/>
    </location>
</feature>
<feature type="compositionally biased region" description="Low complexity" evidence="2">
    <location>
        <begin position="319"/>
        <end position="328"/>
    </location>
</feature>
<proteinExistence type="predicted"/>
<evidence type="ECO:0000256" key="2">
    <source>
        <dbReference type="SAM" id="MobiDB-lite"/>
    </source>
</evidence>
<evidence type="ECO:0000256" key="1">
    <source>
        <dbReference type="SAM" id="Coils"/>
    </source>
</evidence>
<gene>
    <name evidence="3" type="ORF">CLEI1391_LOCUS8081</name>
</gene>
<accession>A0A7S0RH51</accession>
<feature type="region of interest" description="Disordered" evidence="2">
    <location>
        <begin position="211"/>
        <end position="289"/>
    </location>
</feature>
<sequence>MASAMQARAFRAATGSRSTRVSRPVSAPLSRKVVRVNALFGLFGGSKAPAAPAIKTGPIVDDIIKISGASASPKTISQIEQLVKQLQPYSVKGAAKSPLLFGEYEIIFSSQPLAGANPRQVLSNDKIVESTESKAFGLLTVTTAASGSLRAVGPDTYEVSLTKIETKGGLGGGAEAIDAVRTETVLYLDDRIRVVRVAEEDGEQSLVVSKRKGAKLAAADDDEEEDEEEEAPRKQGTGLVFPSFGTRSGTATVAEREVRRKMESDAVRKPSGTMPIKQAAPVASPTAKLVRAVDPKAVAAAKAREVAMAKEAAAKEAAAKAQAQAKAQAEAKARAEADKKRAEAEAAAKAKAAQAAKEKAEADKRAQAERAGAIRAQLAELEGEYKAAQAAARDTAKEAKDVERTNQAVLRSVAAAKQAVAAAEADVTEVGVALVSASKAKGEAEAALKNLLSELSAAQGKLKATLAANARK</sequence>
<feature type="compositionally biased region" description="Basic and acidic residues" evidence="2">
    <location>
        <begin position="329"/>
        <end position="348"/>
    </location>
</feature>
<feature type="compositionally biased region" description="Basic and acidic residues" evidence="2">
    <location>
        <begin position="254"/>
        <end position="268"/>
    </location>
</feature>
<organism evidence="3">
    <name type="scientific">Chlamydomonas leiostraca</name>
    <dbReference type="NCBI Taxonomy" id="1034604"/>
    <lineage>
        <taxon>Eukaryota</taxon>
        <taxon>Viridiplantae</taxon>
        <taxon>Chlorophyta</taxon>
        <taxon>core chlorophytes</taxon>
        <taxon>Chlorophyceae</taxon>
        <taxon>CS clade</taxon>
        <taxon>Chlamydomonadales</taxon>
        <taxon>Chlamydomonadaceae</taxon>
        <taxon>Chlamydomonas</taxon>
    </lineage>
</organism>
<dbReference type="EMBL" id="HBFB01014328">
    <property type="protein sequence ID" value="CAD8677618.1"/>
    <property type="molecule type" value="Transcribed_RNA"/>
</dbReference>
<protein>
    <recommendedName>
        <fullName evidence="4">Plastid lipid-associated protein/fibrillin conserved domain-containing protein</fullName>
    </recommendedName>
</protein>
<evidence type="ECO:0000313" key="3">
    <source>
        <dbReference type="EMBL" id="CAD8677618.1"/>
    </source>
</evidence>
<feature type="coiled-coil region" evidence="1">
    <location>
        <begin position="434"/>
        <end position="461"/>
    </location>
</feature>
<reference evidence="3" key="1">
    <citation type="submission" date="2021-01" db="EMBL/GenBank/DDBJ databases">
        <authorList>
            <person name="Corre E."/>
            <person name="Pelletier E."/>
            <person name="Niang G."/>
            <person name="Scheremetjew M."/>
            <person name="Finn R."/>
            <person name="Kale V."/>
            <person name="Holt S."/>
            <person name="Cochrane G."/>
            <person name="Meng A."/>
            <person name="Brown T."/>
            <person name="Cohen L."/>
        </authorList>
    </citation>
    <scope>NUCLEOTIDE SEQUENCE</scope>
    <source>
        <strain evidence="3">SAG 11-49</strain>
    </source>
</reference>
<feature type="compositionally biased region" description="Acidic residues" evidence="2">
    <location>
        <begin position="219"/>
        <end position="230"/>
    </location>
</feature>
<keyword evidence="1" id="KW-0175">Coiled coil</keyword>